<proteinExistence type="predicted"/>
<dbReference type="InterPro" id="IPR007833">
    <property type="entry name" value="Capsule_polysaccharide_synth"/>
</dbReference>
<dbReference type="GO" id="GO:0000271">
    <property type="term" value="P:polysaccharide biosynthetic process"/>
    <property type="evidence" value="ECO:0007669"/>
    <property type="project" value="InterPro"/>
</dbReference>
<dbReference type="Proteomes" id="UP000054823">
    <property type="component" value="Unassembled WGS sequence"/>
</dbReference>
<dbReference type="Gene3D" id="3.40.50.12580">
    <property type="match status" value="1"/>
</dbReference>
<evidence type="ECO:0000313" key="3">
    <source>
        <dbReference type="Proteomes" id="UP000054823"/>
    </source>
</evidence>
<dbReference type="AlphaFoldDB" id="A0A0P1FC93"/>
<dbReference type="STRING" id="321267.SHM7688_01382"/>
<dbReference type="Pfam" id="PF05159">
    <property type="entry name" value="Capsule_synth"/>
    <property type="match status" value="1"/>
</dbReference>
<feature type="region of interest" description="Disordered" evidence="1">
    <location>
        <begin position="1"/>
        <end position="20"/>
    </location>
</feature>
<protein>
    <submittedName>
        <fullName evidence="2">Capsule polysaccharide biosynthesis protein</fullName>
    </submittedName>
</protein>
<evidence type="ECO:0000256" key="1">
    <source>
        <dbReference type="SAM" id="MobiDB-lite"/>
    </source>
</evidence>
<dbReference type="GO" id="GO:0015774">
    <property type="term" value="P:polysaccharide transport"/>
    <property type="evidence" value="ECO:0007669"/>
    <property type="project" value="InterPro"/>
</dbReference>
<accession>A0A0P1FC93</accession>
<name>A0A0P1FC93_9RHOB</name>
<keyword evidence="3" id="KW-1185">Reference proteome</keyword>
<evidence type="ECO:0000313" key="2">
    <source>
        <dbReference type="EMBL" id="CUH51942.1"/>
    </source>
</evidence>
<gene>
    <name evidence="2" type="ORF">SHM7688_01382</name>
</gene>
<organism evidence="2 3">
    <name type="scientific">Shimia marina</name>
    <dbReference type="NCBI Taxonomy" id="321267"/>
    <lineage>
        <taxon>Bacteria</taxon>
        <taxon>Pseudomonadati</taxon>
        <taxon>Pseudomonadota</taxon>
        <taxon>Alphaproteobacteria</taxon>
        <taxon>Rhodobacterales</taxon>
        <taxon>Roseobacteraceae</taxon>
    </lineage>
</organism>
<dbReference type="EMBL" id="CYPW01000009">
    <property type="protein sequence ID" value="CUH51942.1"/>
    <property type="molecule type" value="Genomic_DNA"/>
</dbReference>
<reference evidence="2 3" key="1">
    <citation type="submission" date="2015-09" db="EMBL/GenBank/DDBJ databases">
        <authorList>
            <consortium name="Swine Surveillance"/>
        </authorList>
    </citation>
    <scope>NUCLEOTIDE SEQUENCE [LARGE SCALE GENOMIC DNA]</scope>
    <source>
        <strain evidence="2 3">CECT 7688</strain>
    </source>
</reference>
<dbReference type="InterPro" id="IPR043148">
    <property type="entry name" value="TagF_C"/>
</dbReference>
<sequence length="331" mass="37061">MLEILSPSLESSKPTRAPDQPSLIFHAEETWFVSLCDGKFDFVQKIAAKATQMGHQTYAVPYDSPVSQTLCTADHAHIFLGKTKRIARPALYAMPSYIWGFWYLDPLGVNWDSSLANAEFSPEGVDAAKARYFFNGVTGHMLRENISKFSQAPQTTEPLPPARAVIFLQEIDSYATPVHFLDGQQMIATVAKSTTARVYVKLHPAQSEVMANRYRSICRRFDNVVMSEKSIHALTAASDVVVTQNSAAGFEALMQKKPVILCARSDYGHIATIAKTPQELRKALRNADHPHPKRAYEKYLYWFLGQNMLEPQAPDFEARAWARIAPLLPQG</sequence>